<gene>
    <name evidence="3" type="ORF">I8751_16545</name>
</gene>
<feature type="compositionally biased region" description="Polar residues" evidence="1">
    <location>
        <begin position="408"/>
        <end position="427"/>
    </location>
</feature>
<keyword evidence="2" id="KW-1133">Transmembrane helix</keyword>
<feature type="compositionally biased region" description="Polar residues" evidence="1">
    <location>
        <begin position="291"/>
        <end position="300"/>
    </location>
</feature>
<comment type="caution">
    <text evidence="3">The sequence shown here is derived from an EMBL/GenBank/DDBJ whole genome shotgun (WGS) entry which is preliminary data.</text>
</comment>
<sequence length="447" mass="47987">MPHRHYPPAYLRYIKARLWNLGKPSFWGTAIFLSVVGLAILKYWSNPNFTDKQNNQVTSTQPKDPSLTAEDKAIAADIDNLPALYSDLEDINLPAITSTSPEKSQAKKSQGFLQDVISKQLSSNSAKPNSDLGTVNNASAPKKQNPFVSQTENLLRFGTLENGNQFSGVKSLNTSSELTNTAGTSSRLGIETDKSENSSSISPLQSSLNQSSNQSISNFNGVNSTQTNSLGQTYYGGGVQTSPSNILPSQTLAPTNGLNNGTGYIQPTVPNATPNPYNNLNNAQALPNQTFSPTTRLNNGTGYIQPTVPNPTPNSYNNLNNAQALPNQTFSPTPRLNTGTGYTQPAVTNPTSNPYNNLNSNQTLPSQTRQSSGIPFVNSVTPTNVAPYSIQAPNSNAVTPTTPVVPGTSDNFSWQQPTQVPQSNLSVPRQIPGQYKDGVQNNGYSYP</sequence>
<name>A0A8J7HFC6_9CYAN</name>
<feature type="region of interest" description="Disordered" evidence="1">
    <location>
        <begin position="122"/>
        <end position="146"/>
    </location>
</feature>
<feature type="region of interest" description="Disordered" evidence="1">
    <location>
        <begin position="391"/>
        <end position="447"/>
    </location>
</feature>
<evidence type="ECO:0000256" key="2">
    <source>
        <dbReference type="SAM" id="Phobius"/>
    </source>
</evidence>
<dbReference type="Proteomes" id="UP000599391">
    <property type="component" value="Unassembled WGS sequence"/>
</dbReference>
<dbReference type="AlphaFoldDB" id="A0A8J7HFC6"/>
<dbReference type="RefSeq" id="WP_214440207.1">
    <property type="nucleotide sequence ID" value="NZ_JAECZB010000049.1"/>
</dbReference>
<feature type="compositionally biased region" description="Low complexity" evidence="1">
    <location>
        <begin position="197"/>
        <end position="218"/>
    </location>
</feature>
<accession>A0A8J7HFC6</accession>
<feature type="region of interest" description="Disordered" evidence="1">
    <location>
        <begin position="241"/>
        <end position="300"/>
    </location>
</feature>
<evidence type="ECO:0000313" key="3">
    <source>
        <dbReference type="EMBL" id="MBH8553951.1"/>
    </source>
</evidence>
<keyword evidence="4" id="KW-1185">Reference proteome</keyword>
<protein>
    <submittedName>
        <fullName evidence="3">Uncharacterized protein</fullName>
    </submittedName>
</protein>
<feature type="region of interest" description="Disordered" evidence="1">
    <location>
        <begin position="176"/>
        <end position="224"/>
    </location>
</feature>
<keyword evidence="2" id="KW-0812">Transmembrane</keyword>
<evidence type="ECO:0000256" key="1">
    <source>
        <dbReference type="SAM" id="MobiDB-lite"/>
    </source>
</evidence>
<organism evidence="3 4">
    <name type="scientific">Atlanticothrix silvestris CENA357</name>
    <dbReference type="NCBI Taxonomy" id="1725252"/>
    <lineage>
        <taxon>Bacteria</taxon>
        <taxon>Bacillati</taxon>
        <taxon>Cyanobacteriota</taxon>
        <taxon>Cyanophyceae</taxon>
        <taxon>Nostocales</taxon>
        <taxon>Nodulariaceae</taxon>
        <taxon>Atlanticothrix</taxon>
        <taxon>Atlanticothrix silvestris</taxon>
    </lineage>
</organism>
<evidence type="ECO:0000313" key="4">
    <source>
        <dbReference type="Proteomes" id="UP000599391"/>
    </source>
</evidence>
<dbReference type="EMBL" id="JAECZB010000049">
    <property type="protein sequence ID" value="MBH8553951.1"/>
    <property type="molecule type" value="Genomic_DNA"/>
</dbReference>
<feature type="compositionally biased region" description="Low complexity" evidence="1">
    <location>
        <begin position="270"/>
        <end position="290"/>
    </location>
</feature>
<feature type="compositionally biased region" description="Polar residues" evidence="1">
    <location>
        <begin position="176"/>
        <end position="187"/>
    </location>
</feature>
<keyword evidence="2" id="KW-0472">Membrane</keyword>
<feature type="compositionally biased region" description="Polar residues" evidence="1">
    <location>
        <begin position="122"/>
        <end position="139"/>
    </location>
</feature>
<proteinExistence type="predicted"/>
<feature type="transmembrane region" description="Helical" evidence="2">
    <location>
        <begin position="21"/>
        <end position="44"/>
    </location>
</feature>
<feature type="compositionally biased region" description="Polar residues" evidence="1">
    <location>
        <begin position="241"/>
        <end position="269"/>
    </location>
</feature>
<reference evidence="3 4" key="1">
    <citation type="journal article" date="2021" name="Int. J. Syst. Evol. Microbiol.">
        <title>Amazonocrinis nigriterrae gen. nov., sp. nov., Atlanticothrix silvestris gen. nov., sp. nov. and Dendronalium phyllosphericum gen. nov., sp. nov., nostocacean cyanobacteria from Brazilian environments.</title>
        <authorList>
            <person name="Alvarenga D.O."/>
            <person name="Andreote A.P.D."/>
            <person name="Branco L.H.Z."/>
            <person name="Delbaje E."/>
            <person name="Cruz R.B."/>
            <person name="Varani A.M."/>
            <person name="Fiore M.F."/>
        </authorList>
    </citation>
    <scope>NUCLEOTIDE SEQUENCE [LARGE SCALE GENOMIC DNA]</scope>
    <source>
        <strain evidence="3 4">CENA357</strain>
    </source>
</reference>